<evidence type="ECO:0000256" key="1">
    <source>
        <dbReference type="ARBA" id="ARBA00008791"/>
    </source>
</evidence>
<sequence length="296" mass="30915">MSGPEESVVLAGIDGSASARNAAVWAAEEADRRSAVLRLVQAYLIPSPGITGPFVAGVRSGFQGQAEEWLDEAEAAVRERWPAARIERVVAEGNPVAVLLGESRGAELAVLGSRGLGGFTGLLVGSTAVALAAHAPCPVVVVRGRMPDDVPPATGPVVVGLDGAADSDEALEFACAAAAARKTSLTVVRTWNELSPDGTLRSMEIVPDEVAAGERCRIEGQLALWREKYPELRIDVEIVRGRPVRTLLEYGESARLVVVGSRGRGGFAGMLLGSTSQALLAHSTCPVAVVRPRSQP</sequence>
<reference evidence="5 6" key="1">
    <citation type="submission" date="2020-08" db="EMBL/GenBank/DDBJ databases">
        <title>Amycolatopsis sp. nov. DR6-1 isolated from Dendrobium heterocarpum.</title>
        <authorList>
            <person name="Tedsree N."/>
            <person name="Kuncharoen N."/>
            <person name="Likhitwitayawuid K."/>
            <person name="Tanasupawat S."/>
        </authorList>
    </citation>
    <scope>NUCLEOTIDE SEQUENCE [LARGE SCALE GENOMIC DNA]</scope>
    <source>
        <strain evidence="5 6">DR6-1</strain>
    </source>
</reference>
<dbReference type="GO" id="GO:0005524">
    <property type="term" value="F:ATP binding"/>
    <property type="evidence" value="ECO:0007669"/>
    <property type="project" value="UniProtKB-KW"/>
</dbReference>
<comment type="similarity">
    <text evidence="1">Belongs to the universal stress protein A family.</text>
</comment>
<dbReference type="EMBL" id="JACGZW010000020">
    <property type="protein sequence ID" value="MBB1159488.1"/>
    <property type="molecule type" value="Genomic_DNA"/>
</dbReference>
<keyword evidence="2" id="KW-0547">Nucleotide-binding</keyword>
<dbReference type="SUPFAM" id="SSF52402">
    <property type="entry name" value="Adenine nucleotide alpha hydrolases-like"/>
    <property type="match status" value="2"/>
</dbReference>
<name>A0A7W3W616_9PSEU</name>
<dbReference type="PANTHER" id="PTHR46268:SF27">
    <property type="entry name" value="UNIVERSAL STRESS PROTEIN RV2623"/>
    <property type="match status" value="1"/>
</dbReference>
<dbReference type="InterPro" id="IPR006016">
    <property type="entry name" value="UspA"/>
</dbReference>
<dbReference type="Pfam" id="PF00582">
    <property type="entry name" value="Usp"/>
    <property type="match status" value="2"/>
</dbReference>
<accession>A0A7W3W616</accession>
<evidence type="ECO:0000313" key="5">
    <source>
        <dbReference type="EMBL" id="MBB1159488.1"/>
    </source>
</evidence>
<dbReference type="AlphaFoldDB" id="A0A7W3W616"/>
<dbReference type="InterPro" id="IPR014729">
    <property type="entry name" value="Rossmann-like_a/b/a_fold"/>
</dbReference>
<feature type="domain" description="UspA" evidence="4">
    <location>
        <begin position="9"/>
        <end position="143"/>
    </location>
</feature>
<gene>
    <name evidence="5" type="ORF">H4281_40635</name>
</gene>
<feature type="domain" description="UspA" evidence="4">
    <location>
        <begin position="156"/>
        <end position="291"/>
    </location>
</feature>
<dbReference type="RefSeq" id="WP_182896168.1">
    <property type="nucleotide sequence ID" value="NZ_JACGZW010000020.1"/>
</dbReference>
<organism evidence="5 6">
    <name type="scientific">Amycolatopsis dendrobii</name>
    <dbReference type="NCBI Taxonomy" id="2760662"/>
    <lineage>
        <taxon>Bacteria</taxon>
        <taxon>Bacillati</taxon>
        <taxon>Actinomycetota</taxon>
        <taxon>Actinomycetes</taxon>
        <taxon>Pseudonocardiales</taxon>
        <taxon>Pseudonocardiaceae</taxon>
        <taxon>Amycolatopsis</taxon>
    </lineage>
</organism>
<keyword evidence="6" id="KW-1185">Reference proteome</keyword>
<dbReference type="Proteomes" id="UP000526734">
    <property type="component" value="Unassembled WGS sequence"/>
</dbReference>
<comment type="caution">
    <text evidence="5">The sequence shown here is derived from an EMBL/GenBank/DDBJ whole genome shotgun (WGS) entry which is preliminary data.</text>
</comment>
<proteinExistence type="inferred from homology"/>
<evidence type="ECO:0000313" key="6">
    <source>
        <dbReference type="Proteomes" id="UP000526734"/>
    </source>
</evidence>
<evidence type="ECO:0000256" key="3">
    <source>
        <dbReference type="ARBA" id="ARBA00022840"/>
    </source>
</evidence>
<evidence type="ECO:0000259" key="4">
    <source>
        <dbReference type="Pfam" id="PF00582"/>
    </source>
</evidence>
<dbReference type="Gene3D" id="3.40.50.620">
    <property type="entry name" value="HUPs"/>
    <property type="match status" value="2"/>
</dbReference>
<dbReference type="InterPro" id="IPR006015">
    <property type="entry name" value="Universal_stress_UspA"/>
</dbReference>
<dbReference type="PRINTS" id="PR01438">
    <property type="entry name" value="UNVRSLSTRESS"/>
</dbReference>
<protein>
    <submittedName>
        <fullName evidence="5">Universal stress protein</fullName>
    </submittedName>
</protein>
<dbReference type="PANTHER" id="PTHR46268">
    <property type="entry name" value="STRESS RESPONSE PROTEIN NHAX"/>
    <property type="match status" value="1"/>
</dbReference>
<keyword evidence="3" id="KW-0067">ATP-binding</keyword>
<evidence type="ECO:0000256" key="2">
    <source>
        <dbReference type="ARBA" id="ARBA00022741"/>
    </source>
</evidence>